<organism evidence="1">
    <name type="scientific">marine sediment metagenome</name>
    <dbReference type="NCBI Taxonomy" id="412755"/>
    <lineage>
        <taxon>unclassified sequences</taxon>
        <taxon>metagenomes</taxon>
        <taxon>ecological metagenomes</taxon>
    </lineage>
</organism>
<dbReference type="EMBL" id="BARV01043249">
    <property type="protein sequence ID" value="GAI55199.1"/>
    <property type="molecule type" value="Genomic_DNA"/>
</dbReference>
<dbReference type="AlphaFoldDB" id="X1RI02"/>
<sequence length="71" mass="8223">SSSLTPGIQIADLFAYALAQQNLGRKEAKLKEIGERIREMEWRSNRVDVEFPLRGFRFVDLPKRTAQDEET</sequence>
<accession>X1RI02</accession>
<gene>
    <name evidence="1" type="ORF">S06H3_64645</name>
</gene>
<name>X1RI02_9ZZZZ</name>
<evidence type="ECO:0000313" key="1">
    <source>
        <dbReference type="EMBL" id="GAI55199.1"/>
    </source>
</evidence>
<feature type="non-terminal residue" evidence="1">
    <location>
        <position position="1"/>
    </location>
</feature>
<proteinExistence type="predicted"/>
<comment type="caution">
    <text evidence="1">The sequence shown here is derived from an EMBL/GenBank/DDBJ whole genome shotgun (WGS) entry which is preliminary data.</text>
</comment>
<protein>
    <submittedName>
        <fullName evidence="1">Uncharacterized protein</fullName>
    </submittedName>
</protein>
<reference evidence="1" key="1">
    <citation type="journal article" date="2014" name="Front. Microbiol.">
        <title>High frequency of phylogenetically diverse reductive dehalogenase-homologous genes in deep subseafloor sedimentary metagenomes.</title>
        <authorList>
            <person name="Kawai M."/>
            <person name="Futagami T."/>
            <person name="Toyoda A."/>
            <person name="Takaki Y."/>
            <person name="Nishi S."/>
            <person name="Hori S."/>
            <person name="Arai W."/>
            <person name="Tsubouchi T."/>
            <person name="Morono Y."/>
            <person name="Uchiyama I."/>
            <person name="Ito T."/>
            <person name="Fujiyama A."/>
            <person name="Inagaki F."/>
            <person name="Takami H."/>
        </authorList>
    </citation>
    <scope>NUCLEOTIDE SEQUENCE</scope>
    <source>
        <strain evidence="1">Expedition CK06-06</strain>
    </source>
</reference>